<dbReference type="AlphaFoldDB" id="A0A7J2U535"/>
<dbReference type="Pfam" id="PF09376">
    <property type="entry name" value="NurA"/>
    <property type="match status" value="1"/>
</dbReference>
<feature type="domain" description="NurA" evidence="1">
    <location>
        <begin position="51"/>
        <end position="312"/>
    </location>
</feature>
<accession>A0A7J2U535</accession>
<dbReference type="EMBL" id="DSEU01000046">
    <property type="protein sequence ID" value="HEM67312.1"/>
    <property type="molecule type" value="Genomic_DNA"/>
</dbReference>
<comment type="caution">
    <text evidence="2">The sequence shown here is derived from an EMBL/GenBank/DDBJ whole genome shotgun (WGS) entry which is preliminary data.</text>
</comment>
<dbReference type="SMART" id="SM00933">
    <property type="entry name" value="NurA"/>
    <property type="match status" value="1"/>
</dbReference>
<sequence length="338" mass="38366">MSTMYPELANTLIKLRERLYSSVKEQKKSVAEELVKVEWVSLLESEASKCRSIAAVDSSFILIESRILPLYAIQGISQMFVIDGGKIAMKFSNRFCDAGVMEVVTGKHAKRSYFKKALTMYAYSLELESMEKLLRDSPADLALFDGSLLSFMLTRRDIAEFVKLRNLESEIKLSELLRSKVRLIESLVERFTVAFVAKSSSVNFYKLSYTDFQLFELAKIHAMKPYSNPGYSKPVDISMSGEILKFLGLRETSIKGFLVTYVRLGTGSQVFQLSAPYIEKRPDVNDMVSCIKMFSPAGYPLPLETVHRLSKLSRRTLKEFLIRIGMPIASGREILEIF</sequence>
<evidence type="ECO:0000259" key="1">
    <source>
        <dbReference type="SMART" id="SM00933"/>
    </source>
</evidence>
<protein>
    <submittedName>
        <fullName evidence="2">DNA double-strand break repair nuclease NurA</fullName>
    </submittedName>
</protein>
<proteinExistence type="predicted"/>
<gene>
    <name evidence="2" type="ORF">ENO26_07105</name>
</gene>
<dbReference type="InterPro" id="IPR018977">
    <property type="entry name" value="NurA_domain"/>
</dbReference>
<evidence type="ECO:0000313" key="2">
    <source>
        <dbReference type="EMBL" id="HEM67312.1"/>
    </source>
</evidence>
<reference evidence="2" key="1">
    <citation type="journal article" date="2020" name="mSystems">
        <title>Genome- and Community-Level Interaction Insights into Carbon Utilization and Element Cycling Functions of Hydrothermarchaeota in Hydrothermal Sediment.</title>
        <authorList>
            <person name="Zhou Z."/>
            <person name="Liu Y."/>
            <person name="Xu W."/>
            <person name="Pan J."/>
            <person name="Luo Z.H."/>
            <person name="Li M."/>
        </authorList>
    </citation>
    <scope>NUCLEOTIDE SEQUENCE [LARGE SCALE GENOMIC DNA]</scope>
    <source>
        <strain evidence="2">SpSt-125</strain>
    </source>
</reference>
<name>A0A7J2U535_9CREN</name>
<organism evidence="2">
    <name type="scientific">Ignisphaera aggregans</name>
    <dbReference type="NCBI Taxonomy" id="334771"/>
    <lineage>
        <taxon>Archaea</taxon>
        <taxon>Thermoproteota</taxon>
        <taxon>Thermoprotei</taxon>
        <taxon>Desulfurococcales</taxon>
        <taxon>Desulfurococcaceae</taxon>
        <taxon>Ignisphaera</taxon>
    </lineage>
</organism>